<dbReference type="Proteomes" id="UP001497623">
    <property type="component" value="Unassembled WGS sequence"/>
</dbReference>
<comment type="subunit">
    <text evidence="2">Homotetramer.</text>
</comment>
<keyword evidence="11" id="KW-1185">Reference proteome</keyword>
<dbReference type="EMBL" id="CAXKWB010017002">
    <property type="protein sequence ID" value="CAL4117672.1"/>
    <property type="molecule type" value="Genomic_DNA"/>
</dbReference>
<dbReference type="GO" id="GO:0004359">
    <property type="term" value="F:glutaminase activity"/>
    <property type="evidence" value="ECO:0007669"/>
    <property type="project" value="UniProtKB-EC"/>
</dbReference>
<keyword evidence="5" id="KW-0378">Hydrolase</keyword>
<dbReference type="PANTHER" id="PTHR12544:SF29">
    <property type="entry name" value="GLUTAMINASE"/>
    <property type="match status" value="1"/>
</dbReference>
<dbReference type="InterPro" id="IPR012338">
    <property type="entry name" value="Beta-lactam/transpept-like"/>
</dbReference>
<gene>
    <name evidence="10" type="ORF">MNOR_LOCUS21261</name>
</gene>
<feature type="compositionally biased region" description="Basic and acidic residues" evidence="8">
    <location>
        <begin position="31"/>
        <end position="45"/>
    </location>
</feature>
<proteinExistence type="inferred from homology"/>
<keyword evidence="4" id="KW-0677">Repeat</keyword>
<feature type="domain" description="Glutaminase EF-hand" evidence="9">
    <location>
        <begin position="152"/>
        <end position="227"/>
    </location>
</feature>
<dbReference type="AlphaFoldDB" id="A0AAV2R656"/>
<comment type="similarity">
    <text evidence="1">Belongs to the glutaminase family.</text>
</comment>
<organism evidence="10 11">
    <name type="scientific">Meganyctiphanes norvegica</name>
    <name type="common">Northern krill</name>
    <name type="synonym">Thysanopoda norvegica</name>
    <dbReference type="NCBI Taxonomy" id="48144"/>
    <lineage>
        <taxon>Eukaryota</taxon>
        <taxon>Metazoa</taxon>
        <taxon>Ecdysozoa</taxon>
        <taxon>Arthropoda</taxon>
        <taxon>Crustacea</taxon>
        <taxon>Multicrustacea</taxon>
        <taxon>Malacostraca</taxon>
        <taxon>Eumalacostraca</taxon>
        <taxon>Eucarida</taxon>
        <taxon>Euphausiacea</taxon>
        <taxon>Euphausiidae</taxon>
        <taxon>Meganyctiphanes</taxon>
    </lineage>
</organism>
<sequence>MEETRKLSTGSNKDGRKSGYPMAKTETSLQEEIRKLSNGSNKEEVQGLDVDTEVETLMEGEDAIVLAEEAGDTKQLNAFSKKLAEMSIYDQLPWQRVASLNKDINGEISRLTSTSEPPSRKISMVHKVPADPYLRKIYYRNELVKQHFVQVENRLFEMFGDKERKIININKFLLGLISTGLRHDDPRLKEMRENLKRVQEHITSDSALLNVDYDTFMSMAQNFIGGVVQSFLLQALVRYYLLYCHQVTEISTHGDCRTAYWKVATYIPQLARESPEHWAVSVCTVDGQRYSIGDVSKPFTIQSCSKPLNYAIASGEYGSNYVHSYVGMEPSGRYFNELCLDFNNKPHNPMINAGAIMTSSLIKNDLSAADRFDYLITNCSILCSYDFVGHSEKAIRISAPEFHARIFFLETYWLEDEMRSAAVKVFLPFGKWYQSILDPVIDARSRSISAITSSKLSLLVVLSAFLSAFAERKLRSAISLLKIDKMCRFARPFNFILGFHLDSNGCMPPILPHVVPGCQEDPEGSLATRRQSLRNMEFIYEMWSKMAFIFTFVSFQSHLSSKMTKPKYGPENFYTLFTGQEIPRPVSARPTIFGSSCGFTRKYLGRSGLSIELGGRNSRVLEVALTLRHSDTLFTARFEQHPLQDSLYF</sequence>
<feature type="non-terminal residue" evidence="10">
    <location>
        <position position="649"/>
    </location>
</feature>
<dbReference type="Pfam" id="PF17959">
    <property type="entry name" value="EF-hand_14"/>
    <property type="match status" value="1"/>
</dbReference>
<dbReference type="Pfam" id="PF04960">
    <property type="entry name" value="Glutaminase"/>
    <property type="match status" value="1"/>
</dbReference>
<evidence type="ECO:0000256" key="5">
    <source>
        <dbReference type="ARBA" id="ARBA00022801"/>
    </source>
</evidence>
<evidence type="ECO:0000313" key="10">
    <source>
        <dbReference type="EMBL" id="CAL4117672.1"/>
    </source>
</evidence>
<evidence type="ECO:0000256" key="6">
    <source>
        <dbReference type="ARBA" id="ARBA00023043"/>
    </source>
</evidence>
<name>A0AAV2R656_MEGNR</name>
<evidence type="ECO:0000256" key="2">
    <source>
        <dbReference type="ARBA" id="ARBA00011881"/>
    </source>
</evidence>
<dbReference type="PANTHER" id="PTHR12544">
    <property type="entry name" value="GLUTAMINASE"/>
    <property type="match status" value="1"/>
</dbReference>
<feature type="region of interest" description="Disordered" evidence="8">
    <location>
        <begin position="1"/>
        <end position="46"/>
    </location>
</feature>
<evidence type="ECO:0000256" key="4">
    <source>
        <dbReference type="ARBA" id="ARBA00022737"/>
    </source>
</evidence>
<dbReference type="SUPFAM" id="SSF56601">
    <property type="entry name" value="beta-lactamase/transpeptidase-like"/>
    <property type="match status" value="1"/>
</dbReference>
<dbReference type="GO" id="GO:0006543">
    <property type="term" value="P:L-glutamine catabolic process"/>
    <property type="evidence" value="ECO:0007669"/>
    <property type="project" value="TreeGrafter"/>
</dbReference>
<comment type="catalytic activity">
    <reaction evidence="7">
        <text>L-glutamine + H2O = L-glutamate + NH4(+)</text>
        <dbReference type="Rhea" id="RHEA:15889"/>
        <dbReference type="ChEBI" id="CHEBI:15377"/>
        <dbReference type="ChEBI" id="CHEBI:28938"/>
        <dbReference type="ChEBI" id="CHEBI:29985"/>
        <dbReference type="ChEBI" id="CHEBI:58359"/>
        <dbReference type="EC" id="3.5.1.2"/>
    </reaction>
</comment>
<evidence type="ECO:0000256" key="7">
    <source>
        <dbReference type="ARBA" id="ARBA00049534"/>
    </source>
</evidence>
<dbReference type="Gene3D" id="3.40.710.10">
    <property type="entry name" value="DD-peptidase/beta-lactamase superfamily"/>
    <property type="match status" value="1"/>
</dbReference>
<dbReference type="InterPro" id="IPR041541">
    <property type="entry name" value="Glutaminase_EF-hand"/>
</dbReference>
<evidence type="ECO:0000256" key="3">
    <source>
        <dbReference type="ARBA" id="ARBA00012918"/>
    </source>
</evidence>
<comment type="caution">
    <text evidence="10">The sequence shown here is derived from an EMBL/GenBank/DDBJ whole genome shotgun (WGS) entry which is preliminary data.</text>
</comment>
<evidence type="ECO:0000313" key="11">
    <source>
        <dbReference type="Proteomes" id="UP001497623"/>
    </source>
</evidence>
<keyword evidence="6" id="KW-0040">ANK repeat</keyword>
<protein>
    <recommendedName>
        <fullName evidence="3">glutaminase</fullName>
        <ecNumber evidence="3">3.5.1.2</ecNumber>
    </recommendedName>
</protein>
<accession>A0AAV2R656</accession>
<evidence type="ECO:0000256" key="8">
    <source>
        <dbReference type="SAM" id="MobiDB-lite"/>
    </source>
</evidence>
<evidence type="ECO:0000259" key="9">
    <source>
        <dbReference type="Pfam" id="PF17959"/>
    </source>
</evidence>
<dbReference type="EC" id="3.5.1.2" evidence="3"/>
<dbReference type="InterPro" id="IPR015868">
    <property type="entry name" value="Glutaminase"/>
</dbReference>
<dbReference type="GO" id="GO:0006537">
    <property type="term" value="P:glutamate biosynthetic process"/>
    <property type="evidence" value="ECO:0007669"/>
    <property type="project" value="TreeGrafter"/>
</dbReference>
<evidence type="ECO:0000256" key="1">
    <source>
        <dbReference type="ARBA" id="ARBA00011076"/>
    </source>
</evidence>
<reference evidence="10 11" key="1">
    <citation type="submission" date="2024-05" db="EMBL/GenBank/DDBJ databases">
        <authorList>
            <person name="Wallberg A."/>
        </authorList>
    </citation>
    <scope>NUCLEOTIDE SEQUENCE [LARGE SCALE GENOMIC DNA]</scope>
</reference>
<dbReference type="Gene3D" id="1.10.238.210">
    <property type="match status" value="1"/>
</dbReference>